<dbReference type="InterPro" id="IPR011335">
    <property type="entry name" value="Restrct_endonuc-II-like"/>
</dbReference>
<organism evidence="2 3">
    <name type="scientific">Brevibacterium sediminis</name>
    <dbReference type="NCBI Taxonomy" id="1857024"/>
    <lineage>
        <taxon>Bacteria</taxon>
        <taxon>Bacillati</taxon>
        <taxon>Actinomycetota</taxon>
        <taxon>Actinomycetes</taxon>
        <taxon>Micrococcales</taxon>
        <taxon>Brevibacteriaceae</taxon>
        <taxon>Brevibacterium</taxon>
    </lineage>
</organism>
<gene>
    <name evidence="2" type="ORF">GCM10010974_14200</name>
</gene>
<proteinExistence type="predicted"/>
<dbReference type="EMBL" id="BMJG01000003">
    <property type="protein sequence ID" value="GGC32880.1"/>
    <property type="molecule type" value="Genomic_DNA"/>
</dbReference>
<comment type="caution">
    <text evidence="2">The sequence shown here is derived from an EMBL/GenBank/DDBJ whole genome shotgun (WGS) entry which is preliminary data.</text>
</comment>
<evidence type="ECO:0000313" key="2">
    <source>
        <dbReference type="EMBL" id="GGC32880.1"/>
    </source>
</evidence>
<dbReference type="Pfam" id="PF04480">
    <property type="entry name" value="DUF559"/>
    <property type="match status" value="1"/>
</dbReference>
<evidence type="ECO:0000259" key="1">
    <source>
        <dbReference type="Pfam" id="PF04480"/>
    </source>
</evidence>
<dbReference type="Gene3D" id="3.40.960.10">
    <property type="entry name" value="VSR Endonuclease"/>
    <property type="match status" value="1"/>
</dbReference>
<dbReference type="InterPro" id="IPR007569">
    <property type="entry name" value="DUF559"/>
</dbReference>
<protein>
    <recommendedName>
        <fullName evidence="1">DUF559 domain-containing protein</fullName>
    </recommendedName>
</protein>
<dbReference type="SUPFAM" id="SSF52980">
    <property type="entry name" value="Restriction endonuclease-like"/>
    <property type="match status" value="1"/>
</dbReference>
<name>A0ABQ1M522_9MICO</name>
<evidence type="ECO:0000313" key="3">
    <source>
        <dbReference type="Proteomes" id="UP000632322"/>
    </source>
</evidence>
<accession>A0ABQ1M522</accession>
<sequence length="338" mass="38666">MQFGVMYLSMTTQKLYRLGFTKDEIRRGEKCCLERVARGRYVATGSCTDARHEPIWSALSEEDFEEFGHHGDMRDEIERLRVLIRTRAEKIHTASGRWRVSKGREVFSHLSAALIHGLPIAYPAESRVEVLRPNISRKYKHLYVRDREVPSPHRQMVGIYAVTTMERTLIDVARDYGPDMSVPMLDEVIRRRRTARFRIEAVLAECPELRGDAAVLRALDLTDGRREAPSESIAAVRFFEHGIIGFEPQVEFFDHSGGVVARVDFCNHDARLIIEIDGVEKYTMNGRSPEESIAAEKARQAALEARGYTIIRLTYGDLFRAAPFERILGELATRLRTN</sequence>
<keyword evidence="3" id="KW-1185">Reference proteome</keyword>
<reference evidence="3" key="1">
    <citation type="journal article" date="2019" name="Int. J. Syst. Evol. Microbiol.">
        <title>The Global Catalogue of Microorganisms (GCM) 10K type strain sequencing project: providing services to taxonomists for standard genome sequencing and annotation.</title>
        <authorList>
            <consortium name="The Broad Institute Genomics Platform"/>
            <consortium name="The Broad Institute Genome Sequencing Center for Infectious Disease"/>
            <person name="Wu L."/>
            <person name="Ma J."/>
        </authorList>
    </citation>
    <scope>NUCLEOTIDE SEQUENCE [LARGE SCALE GENOMIC DNA]</scope>
    <source>
        <strain evidence="3">CGMCC 1.15472</strain>
    </source>
</reference>
<dbReference type="Proteomes" id="UP000632322">
    <property type="component" value="Unassembled WGS sequence"/>
</dbReference>
<feature type="domain" description="DUF559" evidence="1">
    <location>
        <begin position="263"/>
        <end position="318"/>
    </location>
</feature>